<evidence type="ECO:0000256" key="1">
    <source>
        <dbReference type="SAM" id="SignalP"/>
    </source>
</evidence>
<dbReference type="InterPro" id="IPR013207">
    <property type="entry name" value="LGFP"/>
</dbReference>
<evidence type="ECO:0000313" key="3">
    <source>
        <dbReference type="Proteomes" id="UP000321196"/>
    </source>
</evidence>
<protein>
    <recommendedName>
        <fullName evidence="4">LGFP repeat-containing protein</fullName>
    </recommendedName>
</protein>
<comment type="caution">
    <text evidence="2">The sequence shown here is derived from an EMBL/GenBank/DDBJ whole genome shotgun (WGS) entry which is preliminary data.</text>
</comment>
<dbReference type="Proteomes" id="UP000321196">
    <property type="component" value="Unassembled WGS sequence"/>
</dbReference>
<dbReference type="OrthoDB" id="9764271at2"/>
<evidence type="ECO:0000313" key="2">
    <source>
        <dbReference type="EMBL" id="TXK06100.1"/>
    </source>
</evidence>
<dbReference type="RefSeq" id="WP_147824909.1">
    <property type="nucleotide sequence ID" value="NZ_BAAARG010000001.1"/>
</dbReference>
<proteinExistence type="predicted"/>
<dbReference type="AlphaFoldDB" id="A0A5C8HPN3"/>
<keyword evidence="3" id="KW-1185">Reference proteome</keyword>
<dbReference type="Pfam" id="PF08310">
    <property type="entry name" value="LGFP"/>
    <property type="match status" value="2"/>
</dbReference>
<feature type="signal peptide" evidence="1">
    <location>
        <begin position="1"/>
        <end position="38"/>
    </location>
</feature>
<feature type="chain" id="PRO_5022973455" description="LGFP repeat-containing protein" evidence="1">
    <location>
        <begin position="39"/>
        <end position="915"/>
    </location>
</feature>
<reference evidence="2 3" key="1">
    <citation type="submission" date="2019-08" db="EMBL/GenBank/DDBJ databases">
        <authorList>
            <person name="Dong K."/>
        </authorList>
    </citation>
    <scope>NUCLEOTIDE SEQUENCE [LARGE SCALE GENOMIC DNA]</scope>
    <source>
        <strain evidence="2 3">M4-8</strain>
    </source>
</reference>
<name>A0A5C8HPN3_9MICO</name>
<sequence>MLSPTTPRPLARTKRRIGALVAVLAIVASALVPSTALASGTSPMASPIVPPTIDQSRSAHEIVPAANLANFRAGNIISDAVFFNSASMTQAQVESFLQSKGGACRSGYTCLKDYRQTTPNRAADAYCDGYSGAANESAATIIYKAAVSCGINPQVLIVMLEKEQSLVTHTWPSQWRYDMALGQGCPDTAPCDPAFAGFFYQIYGAARQMQIYAEGRWFTWYAPGKTWNILYNPNQSCGSAPVYIENKATAALYYYTPYQPNAAALRAGYGTGDGCSAYGNRNFYNFFEDWFGSTQGGSSTISAAIESYWAAQGGSTGWVGAPTDKGKKWPDGGTSQSFVGADIFATPSGQVFVTAGAVRDEYRLVGGPASGIGWPSSNIVNVSGGAYQEFAAGRIFSQSGGGTYAIGDPMMSVYYTVSGHFGWPTSRAHPVKDGSIQTFEGGTTYQSAAGTFALDKGWSDWLDSNGGPGGSLGWPSSGQTGSSDSFIRVAFTKGSVFRLGKTAITVRGTINSEFALQGLDGGVLGRPTANATTTGQSTLQSFKGGAIHSSEAGTFTITTFASSFNSLGGASTVGVAQESQRQKGSSYSQRFALLTLTKVGSQTKAVGGAVKREYDRLGGVTSALGGATGAETPILGGAMQTFETGRIVCTSRATVAMTASVAQAWDANGGVAGRLGAPILTAYEVDGTSVQEFVGGVIMTNRKGSAHPIFGLILSIYRYAGGTPTIGAPVSGEIATSAGVYQKFERGVILVPFGAPARALTGAEYEAFAATGGIDALGYPTGTTTSIAGGTTIPFALGYIATSRAGSYALRGVILLAHNEAGSFAGPLGFPIGKEKLVRDGATQLFQGGQAYATPRAKLVTRGVLHREYLSMGGATGSLGWPISNEVPFQGGAQQSFENGTITLFPDGRVVIENK</sequence>
<gene>
    <name evidence="2" type="ORF">FVP60_03800</name>
</gene>
<keyword evidence="1" id="KW-0732">Signal</keyword>
<evidence type="ECO:0008006" key="4">
    <source>
        <dbReference type="Google" id="ProtNLM"/>
    </source>
</evidence>
<organism evidence="2 3">
    <name type="scientific">Microbacterium mitrae</name>
    <dbReference type="NCBI Taxonomy" id="664640"/>
    <lineage>
        <taxon>Bacteria</taxon>
        <taxon>Bacillati</taxon>
        <taxon>Actinomycetota</taxon>
        <taxon>Actinomycetes</taxon>
        <taxon>Micrococcales</taxon>
        <taxon>Microbacteriaceae</taxon>
        <taxon>Microbacterium</taxon>
    </lineage>
</organism>
<dbReference type="EMBL" id="VRSW01000001">
    <property type="protein sequence ID" value="TXK06100.1"/>
    <property type="molecule type" value="Genomic_DNA"/>
</dbReference>
<accession>A0A5C8HPN3</accession>